<evidence type="ECO:0000256" key="3">
    <source>
        <dbReference type="ARBA" id="ARBA00022490"/>
    </source>
</evidence>
<comment type="catalytic activity">
    <reaction evidence="8">
        <text>L-proline + NAD(+) = (S)-1-pyrroline-5-carboxylate + NADH + 2 H(+)</text>
        <dbReference type="Rhea" id="RHEA:14105"/>
        <dbReference type="ChEBI" id="CHEBI:15378"/>
        <dbReference type="ChEBI" id="CHEBI:17388"/>
        <dbReference type="ChEBI" id="CHEBI:57540"/>
        <dbReference type="ChEBI" id="CHEBI:57945"/>
        <dbReference type="ChEBI" id="CHEBI:60039"/>
        <dbReference type="EC" id="1.5.1.2"/>
    </reaction>
</comment>
<dbReference type="InterPro" id="IPR029036">
    <property type="entry name" value="P5CR_dimer"/>
</dbReference>
<evidence type="ECO:0000256" key="9">
    <source>
        <dbReference type="NCBIfam" id="TIGR00112"/>
    </source>
</evidence>
<dbReference type="InterPro" id="IPR008927">
    <property type="entry name" value="6-PGluconate_DH-like_C_sf"/>
</dbReference>
<dbReference type="Pfam" id="PF14748">
    <property type="entry name" value="P5CR_dimer"/>
    <property type="match status" value="1"/>
</dbReference>
<keyword evidence="5 8" id="KW-0641">Proline biosynthesis</keyword>
<comment type="catalytic activity">
    <reaction evidence="8 11">
        <text>L-proline + NADP(+) = (S)-1-pyrroline-5-carboxylate + NADPH + 2 H(+)</text>
        <dbReference type="Rhea" id="RHEA:14109"/>
        <dbReference type="ChEBI" id="CHEBI:15378"/>
        <dbReference type="ChEBI" id="CHEBI:17388"/>
        <dbReference type="ChEBI" id="CHEBI:57783"/>
        <dbReference type="ChEBI" id="CHEBI:58349"/>
        <dbReference type="ChEBI" id="CHEBI:60039"/>
        <dbReference type="EC" id="1.5.1.2"/>
    </reaction>
</comment>
<evidence type="ECO:0000313" key="15">
    <source>
        <dbReference type="Proteomes" id="UP000280881"/>
    </source>
</evidence>
<comment type="subcellular location">
    <subcellularLocation>
        <location evidence="1 8">Cytoplasm</location>
    </subcellularLocation>
</comment>
<dbReference type="EMBL" id="RBIE01000002">
    <property type="protein sequence ID" value="RKQ61670.1"/>
    <property type="molecule type" value="Genomic_DNA"/>
</dbReference>
<keyword evidence="7 8" id="KW-0560">Oxidoreductase</keyword>
<dbReference type="FunFam" id="3.40.50.720:FF:000190">
    <property type="entry name" value="Pyrroline-5-carboxylate reductase"/>
    <property type="match status" value="1"/>
</dbReference>
<evidence type="ECO:0000256" key="11">
    <source>
        <dbReference type="RuleBase" id="RU003903"/>
    </source>
</evidence>
<dbReference type="FunFam" id="1.10.3730.10:FF:000001">
    <property type="entry name" value="Pyrroline-5-carboxylate reductase"/>
    <property type="match status" value="1"/>
</dbReference>
<sequence length="271" mass="29725">MNLRIGFIGGGNMAEAFIGAFVGEELILPSMVCVSDVNESRLKELQEKFGVKTFKRNVDVVLNSDVIFLAVKPQVLTSVLEEIKDTVTAAQIVVSMAAGYPIRKIEQVIGDDKKIVRIMPNILVKVRKGVIAFCENKRLLEEEVERIKRLLEATGKVYSLSENLFDAFTGAAGSSPAFIFLLIEALSDAGVRVGLSREISKEIAFQVLEGCASMSRDEHPEVLKDKVSSPAGTTIEGLSVLEEKGARFAFIEAVKRATERSKEISKLVEEM</sequence>
<accession>A0A420W6J5</accession>
<dbReference type="PANTHER" id="PTHR11645:SF0">
    <property type="entry name" value="PYRROLINE-5-CARBOXYLATE REDUCTASE 3"/>
    <property type="match status" value="1"/>
</dbReference>
<evidence type="ECO:0000256" key="10">
    <source>
        <dbReference type="PIRSR" id="PIRSR000193-1"/>
    </source>
</evidence>
<keyword evidence="15" id="KW-1185">Reference proteome</keyword>
<keyword evidence="6 8" id="KW-0521">NADP</keyword>
<evidence type="ECO:0000256" key="8">
    <source>
        <dbReference type="HAMAP-Rule" id="MF_01925"/>
    </source>
</evidence>
<dbReference type="SUPFAM" id="SSF48179">
    <property type="entry name" value="6-phosphogluconate dehydrogenase C-terminal domain-like"/>
    <property type="match status" value="1"/>
</dbReference>
<comment type="caution">
    <text evidence="14">The sequence shown here is derived from an EMBL/GenBank/DDBJ whole genome shotgun (WGS) entry which is preliminary data.</text>
</comment>
<evidence type="ECO:0000256" key="5">
    <source>
        <dbReference type="ARBA" id="ARBA00022650"/>
    </source>
</evidence>
<feature type="binding site" evidence="10">
    <location>
        <position position="57"/>
    </location>
    <ligand>
        <name>NADPH</name>
        <dbReference type="ChEBI" id="CHEBI:57783"/>
    </ligand>
</feature>
<evidence type="ECO:0000313" key="14">
    <source>
        <dbReference type="EMBL" id="RKQ61670.1"/>
    </source>
</evidence>
<dbReference type="HAMAP" id="MF_01925">
    <property type="entry name" value="P5C_reductase"/>
    <property type="match status" value="1"/>
</dbReference>
<dbReference type="PANTHER" id="PTHR11645">
    <property type="entry name" value="PYRROLINE-5-CARBOXYLATE REDUCTASE"/>
    <property type="match status" value="1"/>
</dbReference>
<dbReference type="InterPro" id="IPR036291">
    <property type="entry name" value="NAD(P)-bd_dom_sf"/>
</dbReference>
<comment type="similarity">
    <text evidence="2 8 11">Belongs to the pyrroline-5-carboxylate reductase family.</text>
</comment>
<feature type="domain" description="Pyrroline-5-carboxylate reductase dimerisation" evidence="13">
    <location>
        <begin position="162"/>
        <end position="263"/>
    </location>
</feature>
<evidence type="ECO:0000256" key="7">
    <source>
        <dbReference type="ARBA" id="ARBA00023002"/>
    </source>
</evidence>
<dbReference type="EC" id="1.5.1.2" evidence="8 9"/>
<name>A0A420W6J5_9BACT</name>
<dbReference type="PIRSF" id="PIRSF000193">
    <property type="entry name" value="Pyrrol-5-carb_rd"/>
    <property type="match status" value="1"/>
</dbReference>
<dbReference type="OrthoDB" id="9805754at2"/>
<protein>
    <recommendedName>
        <fullName evidence="8 9">Pyrroline-5-carboxylate reductase</fullName>
        <shortName evidence="8">P5C reductase</shortName>
        <shortName evidence="8">P5CR</shortName>
        <ecNumber evidence="8 9">1.5.1.2</ecNumber>
    </recommendedName>
    <alternativeName>
        <fullName evidence="8">PCA reductase</fullName>
    </alternativeName>
</protein>
<proteinExistence type="inferred from homology"/>
<feature type="domain" description="Pyrroline-5-carboxylate reductase catalytic N-terminal" evidence="12">
    <location>
        <begin position="4"/>
        <end position="99"/>
    </location>
</feature>
<dbReference type="Proteomes" id="UP000280881">
    <property type="component" value="Unassembled WGS sequence"/>
</dbReference>
<gene>
    <name evidence="8" type="primary">proC</name>
    <name evidence="14" type="ORF">C7457_1111</name>
</gene>
<dbReference type="Gene3D" id="1.10.3730.10">
    <property type="entry name" value="ProC C-terminal domain-like"/>
    <property type="match status" value="1"/>
</dbReference>
<dbReference type="Pfam" id="PF03807">
    <property type="entry name" value="F420_oxidored"/>
    <property type="match status" value="1"/>
</dbReference>
<feature type="binding site" evidence="10">
    <location>
        <begin position="70"/>
        <end position="73"/>
    </location>
    <ligand>
        <name>NADP(+)</name>
        <dbReference type="ChEBI" id="CHEBI:58349"/>
    </ligand>
</feature>
<dbReference type="RefSeq" id="WP_121170893.1">
    <property type="nucleotide sequence ID" value="NZ_RBIE01000002.1"/>
</dbReference>
<dbReference type="SUPFAM" id="SSF51735">
    <property type="entry name" value="NAD(P)-binding Rossmann-fold domains"/>
    <property type="match status" value="1"/>
</dbReference>
<evidence type="ECO:0000256" key="4">
    <source>
        <dbReference type="ARBA" id="ARBA00022605"/>
    </source>
</evidence>
<dbReference type="UniPathway" id="UPA00098">
    <property type="reaction ID" value="UER00361"/>
</dbReference>
<dbReference type="GO" id="GO:0004735">
    <property type="term" value="F:pyrroline-5-carboxylate reductase activity"/>
    <property type="evidence" value="ECO:0007669"/>
    <property type="project" value="UniProtKB-UniRule"/>
</dbReference>
<dbReference type="InterPro" id="IPR028939">
    <property type="entry name" value="P5C_Rdtase_cat_N"/>
</dbReference>
<keyword evidence="3 8" id="KW-0963">Cytoplasm</keyword>
<comment type="function">
    <text evidence="8">Catalyzes the reduction of 1-pyrroline-5-carboxylate (PCA) to L-proline.</text>
</comment>
<dbReference type="GO" id="GO:0005737">
    <property type="term" value="C:cytoplasm"/>
    <property type="evidence" value="ECO:0007669"/>
    <property type="project" value="UniProtKB-SubCell"/>
</dbReference>
<dbReference type="GO" id="GO:0055129">
    <property type="term" value="P:L-proline biosynthetic process"/>
    <property type="evidence" value="ECO:0007669"/>
    <property type="project" value="UniProtKB-UniRule"/>
</dbReference>
<evidence type="ECO:0000259" key="12">
    <source>
        <dbReference type="Pfam" id="PF03807"/>
    </source>
</evidence>
<evidence type="ECO:0000259" key="13">
    <source>
        <dbReference type="Pfam" id="PF14748"/>
    </source>
</evidence>
<evidence type="ECO:0000256" key="2">
    <source>
        <dbReference type="ARBA" id="ARBA00005525"/>
    </source>
</evidence>
<feature type="binding site" evidence="10">
    <location>
        <begin position="8"/>
        <end position="13"/>
    </location>
    <ligand>
        <name>NADP(+)</name>
        <dbReference type="ChEBI" id="CHEBI:58349"/>
    </ligand>
</feature>
<organism evidence="14 15">
    <name type="scientific">Thermovibrio guaymasensis</name>
    <dbReference type="NCBI Taxonomy" id="240167"/>
    <lineage>
        <taxon>Bacteria</taxon>
        <taxon>Pseudomonadati</taxon>
        <taxon>Aquificota</taxon>
        <taxon>Aquificia</taxon>
        <taxon>Desulfurobacteriales</taxon>
        <taxon>Desulfurobacteriaceae</taxon>
        <taxon>Thermovibrio</taxon>
    </lineage>
</organism>
<dbReference type="Gene3D" id="3.40.50.720">
    <property type="entry name" value="NAD(P)-binding Rossmann-like Domain"/>
    <property type="match status" value="1"/>
</dbReference>
<keyword evidence="4 8" id="KW-0028">Amino-acid biosynthesis</keyword>
<dbReference type="NCBIfam" id="TIGR00112">
    <property type="entry name" value="proC"/>
    <property type="match status" value="1"/>
</dbReference>
<reference evidence="14 15" key="1">
    <citation type="submission" date="2018-10" db="EMBL/GenBank/DDBJ databases">
        <title>Genomic Encyclopedia of Type Strains, Phase IV (KMG-IV): sequencing the most valuable type-strain genomes for metagenomic binning, comparative biology and taxonomic classification.</title>
        <authorList>
            <person name="Goeker M."/>
        </authorList>
    </citation>
    <scope>NUCLEOTIDE SEQUENCE [LARGE SCALE GENOMIC DNA]</scope>
    <source>
        <strain evidence="14 15">DSM 15521</strain>
    </source>
</reference>
<dbReference type="PROSITE" id="PS00521">
    <property type="entry name" value="P5CR"/>
    <property type="match status" value="1"/>
</dbReference>
<dbReference type="InterPro" id="IPR000304">
    <property type="entry name" value="Pyrroline-COOH_reductase"/>
</dbReference>
<evidence type="ECO:0000256" key="6">
    <source>
        <dbReference type="ARBA" id="ARBA00022857"/>
    </source>
</evidence>
<evidence type="ECO:0000256" key="1">
    <source>
        <dbReference type="ARBA" id="ARBA00004496"/>
    </source>
</evidence>
<comment type="pathway">
    <text evidence="8 11">Amino-acid biosynthesis; L-proline biosynthesis; L-proline from L-glutamate 5-semialdehyde: step 1/1.</text>
</comment>
<dbReference type="AlphaFoldDB" id="A0A420W6J5"/>
<dbReference type="InterPro" id="IPR053790">
    <property type="entry name" value="P5CR-like_CS"/>
</dbReference>